<evidence type="ECO:0000313" key="2">
    <source>
        <dbReference type="Proteomes" id="UP001165189"/>
    </source>
</evidence>
<protein>
    <submittedName>
        <fullName evidence="1">Unnamed protein product</fullName>
    </submittedName>
</protein>
<reference evidence="1" key="1">
    <citation type="submission" date="2023-04" db="EMBL/GenBank/DDBJ databases">
        <title>Aspergillus oryzae var. brunneus NBRC 4377.</title>
        <authorList>
            <person name="Ichikawa N."/>
            <person name="Sato H."/>
            <person name="Tonouchi N."/>
        </authorList>
    </citation>
    <scope>NUCLEOTIDE SEQUENCE</scope>
    <source>
        <strain evidence="1">NBRC 4377</strain>
    </source>
</reference>
<dbReference type="EMBL" id="BSYB01000019">
    <property type="protein sequence ID" value="GMG46571.1"/>
    <property type="molecule type" value="Genomic_DNA"/>
</dbReference>
<gene>
    <name evidence="1" type="ORF">Aory05_000538300</name>
</gene>
<organism evidence="1 2">
    <name type="scientific">Aspergillus oryzae var. brunneus</name>
    <dbReference type="NCBI Taxonomy" id="332754"/>
    <lineage>
        <taxon>Eukaryota</taxon>
        <taxon>Fungi</taxon>
        <taxon>Dikarya</taxon>
        <taxon>Ascomycota</taxon>
        <taxon>Pezizomycotina</taxon>
        <taxon>Eurotiomycetes</taxon>
        <taxon>Eurotiomycetidae</taxon>
        <taxon>Eurotiales</taxon>
        <taxon>Aspergillaceae</taxon>
        <taxon>Aspergillus</taxon>
        <taxon>Aspergillus subgen. Circumdati</taxon>
    </lineage>
</organism>
<accession>A0ABQ6KVV7</accession>
<dbReference type="Proteomes" id="UP001165189">
    <property type="component" value="Unassembled WGS sequence"/>
</dbReference>
<name>A0ABQ6KVV7_ASPOZ</name>
<proteinExistence type="predicted"/>
<comment type="caution">
    <text evidence="1">The sequence shown here is derived from an EMBL/GenBank/DDBJ whole genome shotgun (WGS) entry which is preliminary data.</text>
</comment>
<keyword evidence="2" id="KW-1185">Reference proteome</keyword>
<sequence>MLWEVDNKGLSSSGEPVTGSIGTHPTVWDIYFGNGGWGAISSACRDLRIRRDMGYQEGAKQTDTRPTRFWGRAATENLEVRNKEANVNAV</sequence>
<evidence type="ECO:0000313" key="1">
    <source>
        <dbReference type="EMBL" id="GMG46571.1"/>
    </source>
</evidence>